<dbReference type="EMBL" id="CP036553">
    <property type="protein sequence ID" value="QCQ35800.1"/>
    <property type="molecule type" value="Genomic_DNA"/>
</dbReference>
<proteinExistence type="predicted"/>
<gene>
    <name evidence="2" type="ORF">IA74_006640</name>
</gene>
<reference evidence="2 3" key="1">
    <citation type="submission" date="2019-03" db="EMBL/GenBank/DDBJ databases">
        <title>Complete genome assembly of MDR B. fragilis.</title>
        <authorList>
            <person name="Sydenham T.V."/>
            <person name="Hasman H."/>
            <person name="Justesen U.S."/>
        </authorList>
    </citation>
    <scope>NUCLEOTIDE SEQUENCE [LARGE SCALE GENOMIC DNA]</scope>
    <source>
        <strain evidence="2 3">DCMOUH0067B</strain>
    </source>
</reference>
<dbReference type="RefSeq" id="WP_050496901.1">
    <property type="nucleotide sequence ID" value="NZ_CP036553.1"/>
</dbReference>
<protein>
    <submittedName>
        <fullName evidence="2">Uncharacterized protein</fullName>
    </submittedName>
</protein>
<keyword evidence="1" id="KW-0472">Membrane</keyword>
<keyword evidence="1" id="KW-1133">Transmembrane helix</keyword>
<name>A0AAP8ZUL8_BACFG</name>
<evidence type="ECO:0000313" key="3">
    <source>
        <dbReference type="Proteomes" id="UP000028294"/>
    </source>
</evidence>
<feature type="transmembrane region" description="Helical" evidence="1">
    <location>
        <begin position="7"/>
        <end position="25"/>
    </location>
</feature>
<sequence length="92" mass="9216">MKTNKKAVLGMLVAMIMALGLMSGFNKKGADTTLQHWAVISYFAAQESETVTGKVVSKTVGGISGGAATSMIIAGVATGGIGLLVWGGVVAS</sequence>
<organism evidence="2 3">
    <name type="scientific">Bacteroides fragilis</name>
    <dbReference type="NCBI Taxonomy" id="817"/>
    <lineage>
        <taxon>Bacteria</taxon>
        <taxon>Pseudomonadati</taxon>
        <taxon>Bacteroidota</taxon>
        <taxon>Bacteroidia</taxon>
        <taxon>Bacteroidales</taxon>
        <taxon>Bacteroidaceae</taxon>
        <taxon>Bacteroides</taxon>
    </lineage>
</organism>
<dbReference type="AlphaFoldDB" id="A0AAP8ZUL8"/>
<accession>A0AAP8ZUL8</accession>
<feature type="transmembrane region" description="Helical" evidence="1">
    <location>
        <begin position="67"/>
        <end position="91"/>
    </location>
</feature>
<evidence type="ECO:0000256" key="1">
    <source>
        <dbReference type="SAM" id="Phobius"/>
    </source>
</evidence>
<dbReference type="Proteomes" id="UP000028294">
    <property type="component" value="Chromosome"/>
</dbReference>
<keyword evidence="1" id="KW-0812">Transmembrane</keyword>
<evidence type="ECO:0000313" key="2">
    <source>
        <dbReference type="EMBL" id="QCQ35800.1"/>
    </source>
</evidence>